<gene>
    <name evidence="1" type="ORF">C5167_046338</name>
</gene>
<proteinExistence type="predicted"/>
<dbReference type="EMBL" id="CM010725">
    <property type="protein sequence ID" value="RZC83553.1"/>
    <property type="molecule type" value="Genomic_DNA"/>
</dbReference>
<dbReference type="Gramene" id="RZC83553">
    <property type="protein sequence ID" value="RZC83553"/>
    <property type="gene ID" value="C5167_046338"/>
</dbReference>
<protein>
    <submittedName>
        <fullName evidence="1">Uncharacterized protein</fullName>
    </submittedName>
</protein>
<dbReference type="Proteomes" id="UP000316621">
    <property type="component" value="Chromosome 11"/>
</dbReference>
<organism evidence="1 2">
    <name type="scientific">Papaver somniferum</name>
    <name type="common">Opium poppy</name>
    <dbReference type="NCBI Taxonomy" id="3469"/>
    <lineage>
        <taxon>Eukaryota</taxon>
        <taxon>Viridiplantae</taxon>
        <taxon>Streptophyta</taxon>
        <taxon>Embryophyta</taxon>
        <taxon>Tracheophyta</taxon>
        <taxon>Spermatophyta</taxon>
        <taxon>Magnoliopsida</taxon>
        <taxon>Ranunculales</taxon>
        <taxon>Papaveraceae</taxon>
        <taxon>Papaveroideae</taxon>
        <taxon>Papaver</taxon>
    </lineage>
</organism>
<sequence length="84" mass="9622">MRSTNSPVLQTPTPVVQNLAILILKDFQIKNGVGPWMTRVRFPRMCHEVDFMRTNAVTSLDLLLLGDSKYLWRASSEISVKILY</sequence>
<evidence type="ECO:0000313" key="2">
    <source>
        <dbReference type="Proteomes" id="UP000316621"/>
    </source>
</evidence>
<dbReference type="AlphaFoldDB" id="A0A4Y7LDH7"/>
<name>A0A4Y7LDH7_PAPSO</name>
<accession>A0A4Y7LDH7</accession>
<evidence type="ECO:0000313" key="1">
    <source>
        <dbReference type="EMBL" id="RZC83553.1"/>
    </source>
</evidence>
<reference evidence="1 2" key="1">
    <citation type="journal article" date="2018" name="Science">
        <title>The opium poppy genome and morphinan production.</title>
        <authorList>
            <person name="Guo L."/>
            <person name="Winzer T."/>
            <person name="Yang X."/>
            <person name="Li Y."/>
            <person name="Ning Z."/>
            <person name="He Z."/>
            <person name="Teodor R."/>
            <person name="Lu Y."/>
            <person name="Bowser T.A."/>
            <person name="Graham I.A."/>
            <person name="Ye K."/>
        </authorList>
    </citation>
    <scope>NUCLEOTIDE SEQUENCE [LARGE SCALE GENOMIC DNA]</scope>
    <source>
        <strain evidence="2">cv. HN1</strain>
        <tissue evidence="1">Leaves</tissue>
    </source>
</reference>
<keyword evidence="2" id="KW-1185">Reference proteome</keyword>